<evidence type="ECO:0000256" key="5">
    <source>
        <dbReference type="HAMAP-Rule" id="MF_00374"/>
    </source>
</evidence>
<dbReference type="PROSITE" id="PS00579">
    <property type="entry name" value="RIBOSOMAL_L29"/>
    <property type="match status" value="1"/>
</dbReference>
<keyword evidence="3 5" id="KW-0687">Ribonucleoprotein</keyword>
<dbReference type="AlphaFoldDB" id="A0A2A5WAI2"/>
<dbReference type="InterPro" id="IPR001854">
    <property type="entry name" value="Ribosomal_uL29"/>
</dbReference>
<dbReference type="HAMAP" id="MF_00374">
    <property type="entry name" value="Ribosomal_uL29"/>
    <property type="match status" value="1"/>
</dbReference>
<evidence type="ECO:0000256" key="3">
    <source>
        <dbReference type="ARBA" id="ARBA00023274"/>
    </source>
</evidence>
<evidence type="ECO:0000256" key="4">
    <source>
        <dbReference type="ARBA" id="ARBA00035204"/>
    </source>
</evidence>
<dbReference type="PANTHER" id="PTHR10916:SF0">
    <property type="entry name" value="LARGE RIBOSOMAL SUBUNIT PROTEIN UL29C"/>
    <property type="match status" value="1"/>
</dbReference>
<name>A0A2A5WAI2_9GAMM</name>
<accession>A0A2A5WAI2</accession>
<comment type="similarity">
    <text evidence="1 5">Belongs to the universal ribosomal protein uL29 family.</text>
</comment>
<keyword evidence="2 5" id="KW-0689">Ribosomal protein</keyword>
<evidence type="ECO:0000256" key="1">
    <source>
        <dbReference type="ARBA" id="ARBA00009254"/>
    </source>
</evidence>
<reference evidence="6 7" key="1">
    <citation type="submission" date="2017-08" db="EMBL/GenBank/DDBJ databases">
        <title>Fine stratification of microbial communities through a metagenomic profile of the photic zone.</title>
        <authorList>
            <person name="Haro-Moreno J.M."/>
            <person name="Lopez-Perez M."/>
            <person name="De La Torre J."/>
            <person name="Picazo A."/>
            <person name="Camacho A."/>
            <person name="Rodriguez-Valera F."/>
        </authorList>
    </citation>
    <scope>NUCLEOTIDE SEQUENCE [LARGE SCALE GENOMIC DNA]</scope>
    <source>
        <strain evidence="6">MED-G28</strain>
    </source>
</reference>
<dbReference type="SUPFAM" id="SSF46561">
    <property type="entry name" value="Ribosomal protein L29 (L29p)"/>
    <property type="match status" value="1"/>
</dbReference>
<dbReference type="FunFam" id="1.10.287.310:FF:000001">
    <property type="entry name" value="50S ribosomal protein L29"/>
    <property type="match status" value="1"/>
</dbReference>
<dbReference type="Pfam" id="PF00831">
    <property type="entry name" value="Ribosomal_L29"/>
    <property type="match status" value="1"/>
</dbReference>
<organism evidence="6 7">
    <name type="scientific">OM182 bacterium MED-G28</name>
    <dbReference type="NCBI Taxonomy" id="1986256"/>
    <lineage>
        <taxon>Bacteria</taxon>
        <taxon>Pseudomonadati</taxon>
        <taxon>Pseudomonadota</taxon>
        <taxon>Gammaproteobacteria</taxon>
        <taxon>OMG group</taxon>
        <taxon>OM182 clade</taxon>
    </lineage>
</organism>
<gene>
    <name evidence="5" type="primary">rpmC</name>
    <name evidence="6" type="ORF">CNF02_08580</name>
</gene>
<dbReference type="GO" id="GO:0022625">
    <property type="term" value="C:cytosolic large ribosomal subunit"/>
    <property type="evidence" value="ECO:0007669"/>
    <property type="project" value="TreeGrafter"/>
</dbReference>
<dbReference type="Proteomes" id="UP000219329">
    <property type="component" value="Unassembled WGS sequence"/>
</dbReference>
<evidence type="ECO:0000256" key="2">
    <source>
        <dbReference type="ARBA" id="ARBA00022980"/>
    </source>
</evidence>
<dbReference type="PANTHER" id="PTHR10916">
    <property type="entry name" value="60S RIBOSOMAL PROTEIN L35/50S RIBOSOMAL PROTEIN L29"/>
    <property type="match status" value="1"/>
</dbReference>
<dbReference type="GO" id="GO:0003735">
    <property type="term" value="F:structural constituent of ribosome"/>
    <property type="evidence" value="ECO:0007669"/>
    <property type="project" value="InterPro"/>
</dbReference>
<protein>
    <recommendedName>
        <fullName evidence="4 5">Large ribosomal subunit protein uL29</fullName>
    </recommendedName>
</protein>
<dbReference type="Gene3D" id="1.10.287.310">
    <property type="match status" value="1"/>
</dbReference>
<dbReference type="InterPro" id="IPR018254">
    <property type="entry name" value="Ribosomal_uL29_CS"/>
</dbReference>
<dbReference type="EMBL" id="NTJZ01000008">
    <property type="protein sequence ID" value="PDH33489.1"/>
    <property type="molecule type" value="Genomic_DNA"/>
</dbReference>
<evidence type="ECO:0000313" key="7">
    <source>
        <dbReference type="Proteomes" id="UP000219329"/>
    </source>
</evidence>
<dbReference type="InterPro" id="IPR050063">
    <property type="entry name" value="Ribosomal_protein_uL29"/>
</dbReference>
<evidence type="ECO:0000313" key="6">
    <source>
        <dbReference type="EMBL" id="PDH33489.1"/>
    </source>
</evidence>
<dbReference type="NCBIfam" id="TIGR00012">
    <property type="entry name" value="L29"/>
    <property type="match status" value="1"/>
</dbReference>
<sequence length="72" mass="8533">MKAEEIRDKTVEELQSQLQELYKDQFNNRMQNSMGQLGQNHLVKEVRKDIARIKTIISEKKNSETEHEKSET</sequence>
<dbReference type="CDD" id="cd00427">
    <property type="entry name" value="Ribosomal_L29_HIP"/>
    <property type="match status" value="1"/>
</dbReference>
<proteinExistence type="inferred from homology"/>
<dbReference type="InterPro" id="IPR036049">
    <property type="entry name" value="Ribosomal_uL29_sf"/>
</dbReference>
<dbReference type="GO" id="GO:0006412">
    <property type="term" value="P:translation"/>
    <property type="evidence" value="ECO:0007669"/>
    <property type="project" value="UniProtKB-UniRule"/>
</dbReference>
<comment type="caution">
    <text evidence="6">The sequence shown here is derived from an EMBL/GenBank/DDBJ whole genome shotgun (WGS) entry which is preliminary data.</text>
</comment>